<name>A0A318RFS6_WILLI</name>
<dbReference type="GO" id="GO:0033539">
    <property type="term" value="P:fatty acid beta-oxidation using acyl-CoA dehydrogenase"/>
    <property type="evidence" value="ECO:0007669"/>
    <property type="project" value="TreeGrafter"/>
</dbReference>
<dbReference type="InterPro" id="IPR009100">
    <property type="entry name" value="AcylCoA_DH/oxidase_NM_dom_sf"/>
</dbReference>
<evidence type="ECO:0000256" key="2">
    <source>
        <dbReference type="ARBA" id="ARBA00022630"/>
    </source>
</evidence>
<evidence type="ECO:0000256" key="3">
    <source>
        <dbReference type="ARBA" id="ARBA00022827"/>
    </source>
</evidence>
<dbReference type="Gene3D" id="2.40.110.10">
    <property type="entry name" value="Butyryl-CoA Dehydrogenase, subunit A, domain 2"/>
    <property type="match status" value="1"/>
</dbReference>
<dbReference type="InterPro" id="IPR036250">
    <property type="entry name" value="AcylCo_DH-like_C"/>
</dbReference>
<dbReference type="AlphaFoldDB" id="A0A318RFS6"/>
<accession>A0A318RFS6</accession>
<dbReference type="EMBL" id="QJSP01000029">
    <property type="protein sequence ID" value="PYE11837.1"/>
    <property type="molecule type" value="Genomic_DNA"/>
</dbReference>
<keyword evidence="3" id="KW-0274">FAD</keyword>
<proteinExistence type="inferred from homology"/>
<comment type="caution">
    <text evidence="5">The sequence shown here is derived from an EMBL/GenBank/DDBJ whole genome shotgun (WGS) entry which is preliminary data.</text>
</comment>
<organism evidence="5 6">
    <name type="scientific">Williamsia limnetica</name>
    <dbReference type="NCBI Taxonomy" id="882452"/>
    <lineage>
        <taxon>Bacteria</taxon>
        <taxon>Bacillati</taxon>
        <taxon>Actinomycetota</taxon>
        <taxon>Actinomycetes</taxon>
        <taxon>Mycobacteriales</taxon>
        <taxon>Nocardiaceae</taxon>
        <taxon>Williamsia</taxon>
    </lineage>
</organism>
<reference evidence="5 6" key="1">
    <citation type="submission" date="2018-06" db="EMBL/GenBank/DDBJ databases">
        <title>Genomic Encyclopedia of Type Strains, Phase IV (KMG-IV): sequencing the most valuable type-strain genomes for metagenomic binning, comparative biology and taxonomic classification.</title>
        <authorList>
            <person name="Goeker M."/>
        </authorList>
    </citation>
    <scope>NUCLEOTIDE SEQUENCE [LARGE SCALE GENOMIC DNA]</scope>
    <source>
        <strain evidence="5 6">DSM 45521</strain>
    </source>
</reference>
<feature type="domain" description="Acyl-CoA dehydrogenase/oxidase C-terminal" evidence="4">
    <location>
        <begin position="32"/>
        <end position="165"/>
    </location>
</feature>
<sequence>MIDTIGHLASNSPRVEFTDVRVPAANIIGTPGDGIEIVNRAFSWTCSSIGAACVGRMRAAFDYAYEFAMNDKRSGPVPVIEYQNVGYMLADIKTRIEAVRYLAWKAADHFDKTGGKDRELANATKIFASETSVQVVYDAMRLVGVDAYSNLTPIAGIMQDVLCFRLRRRKHGRPAPQPAHHLEVRRLRLPRTLRKPAVGALGDEVNSAPSARLLDYARR</sequence>
<protein>
    <submittedName>
        <fullName evidence="5">Acyl-CoA dehydrogenase-like protein</fullName>
    </submittedName>
</protein>
<keyword evidence="2" id="KW-0285">Flavoprotein</keyword>
<dbReference type="SUPFAM" id="SSF47203">
    <property type="entry name" value="Acyl-CoA dehydrogenase C-terminal domain-like"/>
    <property type="match status" value="1"/>
</dbReference>
<dbReference type="GO" id="GO:0003995">
    <property type="term" value="F:acyl-CoA dehydrogenase activity"/>
    <property type="evidence" value="ECO:0007669"/>
    <property type="project" value="TreeGrafter"/>
</dbReference>
<dbReference type="Proteomes" id="UP000247591">
    <property type="component" value="Unassembled WGS sequence"/>
</dbReference>
<evidence type="ECO:0000259" key="4">
    <source>
        <dbReference type="Pfam" id="PF00441"/>
    </source>
</evidence>
<comment type="similarity">
    <text evidence="1">Belongs to the acyl-CoA dehydrogenase family.</text>
</comment>
<evidence type="ECO:0000313" key="6">
    <source>
        <dbReference type="Proteomes" id="UP000247591"/>
    </source>
</evidence>
<dbReference type="CDD" id="cd00567">
    <property type="entry name" value="ACAD"/>
    <property type="match status" value="1"/>
</dbReference>
<dbReference type="PANTHER" id="PTHR43884">
    <property type="entry name" value="ACYL-COA DEHYDROGENASE"/>
    <property type="match status" value="1"/>
</dbReference>
<keyword evidence="6" id="KW-1185">Reference proteome</keyword>
<dbReference type="InterPro" id="IPR009075">
    <property type="entry name" value="AcylCo_DH/oxidase_C"/>
</dbReference>
<dbReference type="Pfam" id="PF00441">
    <property type="entry name" value="Acyl-CoA_dh_1"/>
    <property type="match status" value="1"/>
</dbReference>
<dbReference type="InterPro" id="IPR046373">
    <property type="entry name" value="Acyl-CoA_Oxase/DH_mid-dom_sf"/>
</dbReference>
<dbReference type="Gene3D" id="1.20.140.10">
    <property type="entry name" value="Butyryl-CoA Dehydrogenase, subunit A, domain 3"/>
    <property type="match status" value="1"/>
</dbReference>
<evidence type="ECO:0000313" key="5">
    <source>
        <dbReference type="EMBL" id="PYE11837.1"/>
    </source>
</evidence>
<gene>
    <name evidence="5" type="ORF">DFR67_1294</name>
</gene>
<evidence type="ECO:0000256" key="1">
    <source>
        <dbReference type="ARBA" id="ARBA00009347"/>
    </source>
</evidence>
<dbReference type="PANTHER" id="PTHR43884:SF12">
    <property type="entry name" value="ISOVALERYL-COA DEHYDROGENASE, MITOCHONDRIAL-RELATED"/>
    <property type="match status" value="1"/>
</dbReference>
<dbReference type="SUPFAM" id="SSF56645">
    <property type="entry name" value="Acyl-CoA dehydrogenase NM domain-like"/>
    <property type="match status" value="1"/>
</dbReference>
<dbReference type="GO" id="GO:0046359">
    <property type="term" value="P:butyrate catabolic process"/>
    <property type="evidence" value="ECO:0007669"/>
    <property type="project" value="TreeGrafter"/>
</dbReference>